<dbReference type="Proteomes" id="UP000254677">
    <property type="component" value="Unassembled WGS sequence"/>
</dbReference>
<dbReference type="AlphaFoldDB" id="A0A378J1H3"/>
<dbReference type="SUPFAM" id="SSF81901">
    <property type="entry name" value="HCP-like"/>
    <property type="match status" value="1"/>
</dbReference>
<keyword evidence="2" id="KW-0378">Hydrolase</keyword>
<sequence length="261" mass="29757">MNIKKRIIPVILSVLAIIVFIVGIFAGGFYLVILALFLFFIAYLEEKTSLVIVRTASITILSLAVLLSIFLIYLFFKNSVNTEENYVTKNPDYSLEEIIELDKNSDPFGRFDRNSHVIDYSNPTNSSSRKAQEQEKLIVKTSIEVMSKINIPTRSNVESTPVILRDRCFVYYLSQQYKDSLMYCQSSSEAGNPYATYILGIQYYNGLGVKKDKEIGLSNFIKSAGQGYPYAQFTLAIIYLEMGKNELANKWNLKAKEQLKY</sequence>
<protein>
    <submittedName>
        <fullName evidence="2">Enhanced entry protein EnhC</fullName>
        <ecNumber evidence="2">3.5.2.6</ecNumber>
    </submittedName>
</protein>
<dbReference type="InterPro" id="IPR006597">
    <property type="entry name" value="Sel1-like"/>
</dbReference>
<feature type="transmembrane region" description="Helical" evidence="1">
    <location>
        <begin position="56"/>
        <end position="76"/>
    </location>
</feature>
<feature type="transmembrane region" description="Helical" evidence="1">
    <location>
        <begin position="12"/>
        <end position="44"/>
    </location>
</feature>
<accession>A0A378J1H3</accession>
<dbReference type="EMBL" id="UGOA01000001">
    <property type="protein sequence ID" value="STX41128.1"/>
    <property type="molecule type" value="Genomic_DNA"/>
</dbReference>
<evidence type="ECO:0000313" key="3">
    <source>
        <dbReference type="Proteomes" id="UP000254677"/>
    </source>
</evidence>
<dbReference type="GO" id="GO:0008800">
    <property type="term" value="F:beta-lactamase activity"/>
    <property type="evidence" value="ECO:0007669"/>
    <property type="project" value="UniProtKB-EC"/>
</dbReference>
<keyword evidence="3" id="KW-1185">Reference proteome</keyword>
<reference evidence="2 3" key="1">
    <citation type="submission" date="2018-06" db="EMBL/GenBank/DDBJ databases">
        <authorList>
            <consortium name="Pathogen Informatics"/>
            <person name="Doyle S."/>
        </authorList>
    </citation>
    <scope>NUCLEOTIDE SEQUENCE [LARGE SCALE GENOMIC DNA]</scope>
    <source>
        <strain evidence="2 3">NCTC13292</strain>
    </source>
</reference>
<dbReference type="EC" id="3.5.2.6" evidence="2"/>
<dbReference type="Gene3D" id="1.25.40.10">
    <property type="entry name" value="Tetratricopeptide repeat domain"/>
    <property type="match status" value="1"/>
</dbReference>
<dbReference type="RefSeq" id="WP_181879311.1">
    <property type="nucleotide sequence ID" value="NZ_UGOA01000001.1"/>
</dbReference>
<evidence type="ECO:0000313" key="2">
    <source>
        <dbReference type="EMBL" id="STX41128.1"/>
    </source>
</evidence>
<keyword evidence="1" id="KW-0812">Transmembrane</keyword>
<dbReference type="SMART" id="SM00671">
    <property type="entry name" value="SEL1"/>
    <property type="match status" value="1"/>
</dbReference>
<dbReference type="InterPro" id="IPR011990">
    <property type="entry name" value="TPR-like_helical_dom_sf"/>
</dbReference>
<name>A0A378J1H3_9GAMM</name>
<organism evidence="2 3">
    <name type="scientific">Legionella donaldsonii</name>
    <dbReference type="NCBI Taxonomy" id="45060"/>
    <lineage>
        <taxon>Bacteria</taxon>
        <taxon>Pseudomonadati</taxon>
        <taxon>Pseudomonadota</taxon>
        <taxon>Gammaproteobacteria</taxon>
        <taxon>Legionellales</taxon>
        <taxon>Legionellaceae</taxon>
        <taxon>Legionella</taxon>
    </lineage>
</organism>
<keyword evidence="1" id="KW-0472">Membrane</keyword>
<evidence type="ECO:0000256" key="1">
    <source>
        <dbReference type="SAM" id="Phobius"/>
    </source>
</evidence>
<keyword evidence="1" id="KW-1133">Transmembrane helix</keyword>
<gene>
    <name evidence="2" type="primary">enhC</name>
    <name evidence="2" type="ORF">NCTC13292_00736</name>
</gene>
<proteinExistence type="predicted"/>